<comment type="caution">
    <text evidence="2">The sequence shown here is derived from an EMBL/GenBank/DDBJ whole genome shotgun (WGS) entry which is preliminary data.</text>
</comment>
<keyword evidence="3" id="KW-1185">Reference proteome</keyword>
<evidence type="ECO:0000313" key="2">
    <source>
        <dbReference type="EMBL" id="SDO63729.1"/>
    </source>
</evidence>
<evidence type="ECO:0000256" key="1">
    <source>
        <dbReference type="SAM" id="MobiDB-lite"/>
    </source>
</evidence>
<protein>
    <submittedName>
        <fullName evidence="2">Uncharacterized protein</fullName>
    </submittedName>
</protein>
<proteinExistence type="predicted"/>
<organism evidence="2 3">
    <name type="scientific">Filomicrobium insigne</name>
    <dbReference type="NCBI Taxonomy" id="418854"/>
    <lineage>
        <taxon>Bacteria</taxon>
        <taxon>Pseudomonadati</taxon>
        <taxon>Pseudomonadota</taxon>
        <taxon>Alphaproteobacteria</taxon>
        <taxon>Hyphomicrobiales</taxon>
        <taxon>Hyphomicrobiaceae</taxon>
        <taxon>Filomicrobium</taxon>
    </lineage>
</organism>
<evidence type="ECO:0000313" key="3">
    <source>
        <dbReference type="Proteomes" id="UP000198795"/>
    </source>
</evidence>
<dbReference type="Proteomes" id="UP000198795">
    <property type="component" value="Unassembled WGS sequence"/>
</dbReference>
<dbReference type="EMBL" id="FNJC01000002">
    <property type="protein sequence ID" value="SDO63729.1"/>
    <property type="molecule type" value="Genomic_DNA"/>
</dbReference>
<gene>
    <name evidence="2" type="ORF">SAMN04488061_1274</name>
</gene>
<accession>A0A1H0L656</accession>
<sequence>MEEHESGASTGSPLSSPSAVSQVTRSNDQPANFCRCTAVCVHRARENATLRSQQSLRPIGWRGSSSAPQILVLAKKDGRTPI</sequence>
<name>A0A1H0L656_9HYPH</name>
<feature type="region of interest" description="Disordered" evidence="1">
    <location>
        <begin position="1"/>
        <end position="28"/>
    </location>
</feature>
<feature type="compositionally biased region" description="Polar residues" evidence="1">
    <location>
        <begin position="7"/>
        <end position="28"/>
    </location>
</feature>
<reference evidence="2 3" key="1">
    <citation type="submission" date="2016-10" db="EMBL/GenBank/DDBJ databases">
        <authorList>
            <person name="Varghese N."/>
            <person name="Submissions S."/>
        </authorList>
    </citation>
    <scope>NUCLEOTIDE SEQUENCE [LARGE SCALE GENOMIC DNA]</scope>
    <source>
        <strain evidence="2 3">CGMCC 1.6497</strain>
    </source>
</reference>